<feature type="compositionally biased region" description="Polar residues" evidence="1">
    <location>
        <begin position="593"/>
        <end position="603"/>
    </location>
</feature>
<keyword evidence="2" id="KW-1185">Reference proteome</keyword>
<feature type="region of interest" description="Disordered" evidence="1">
    <location>
        <begin position="3976"/>
        <end position="4082"/>
    </location>
</feature>
<name>A0AAJ7P948_9ACAR</name>
<dbReference type="GeneID" id="108863920"/>
<feature type="region of interest" description="Disordered" evidence="1">
    <location>
        <begin position="718"/>
        <end position="737"/>
    </location>
</feature>
<dbReference type="KEGG" id="goe:108863920"/>
<feature type="region of interest" description="Disordered" evidence="1">
    <location>
        <begin position="685"/>
        <end position="707"/>
    </location>
</feature>
<feature type="compositionally biased region" description="Basic and acidic residues" evidence="1">
    <location>
        <begin position="4127"/>
        <end position="4136"/>
    </location>
</feature>
<evidence type="ECO:0000256" key="1">
    <source>
        <dbReference type="SAM" id="MobiDB-lite"/>
    </source>
</evidence>
<feature type="region of interest" description="Disordered" evidence="1">
    <location>
        <begin position="3917"/>
        <end position="3940"/>
    </location>
</feature>
<evidence type="ECO:0000313" key="2">
    <source>
        <dbReference type="Proteomes" id="UP000694867"/>
    </source>
</evidence>
<gene>
    <name evidence="3" type="primary">LOC108863920</name>
</gene>
<feature type="compositionally biased region" description="Basic residues" evidence="1">
    <location>
        <begin position="1282"/>
        <end position="1293"/>
    </location>
</feature>
<dbReference type="Proteomes" id="UP000694867">
    <property type="component" value="Unplaced"/>
</dbReference>
<feature type="compositionally biased region" description="Basic residues" evidence="1">
    <location>
        <begin position="3303"/>
        <end position="3314"/>
    </location>
</feature>
<proteinExistence type="predicted"/>
<feature type="region of interest" description="Disordered" evidence="1">
    <location>
        <begin position="1244"/>
        <end position="1319"/>
    </location>
</feature>
<feature type="compositionally biased region" description="Basic residues" evidence="1">
    <location>
        <begin position="3426"/>
        <end position="3436"/>
    </location>
</feature>
<feature type="compositionally biased region" description="Basic residues" evidence="1">
    <location>
        <begin position="4137"/>
        <end position="4147"/>
    </location>
</feature>
<feature type="region of interest" description="Disordered" evidence="1">
    <location>
        <begin position="3451"/>
        <end position="3470"/>
    </location>
</feature>
<reference evidence="3" key="1">
    <citation type="submission" date="2025-08" db="UniProtKB">
        <authorList>
            <consortium name="RefSeq"/>
        </authorList>
    </citation>
    <scope>IDENTIFICATION</scope>
</reference>
<feature type="compositionally biased region" description="Basic residues" evidence="1">
    <location>
        <begin position="4014"/>
        <end position="4025"/>
    </location>
</feature>
<feature type="region of interest" description="Disordered" evidence="1">
    <location>
        <begin position="4127"/>
        <end position="4154"/>
    </location>
</feature>
<feature type="region of interest" description="Disordered" evidence="1">
    <location>
        <begin position="3418"/>
        <end position="3438"/>
    </location>
</feature>
<feature type="compositionally biased region" description="Basic and acidic residues" evidence="1">
    <location>
        <begin position="2574"/>
        <end position="2586"/>
    </location>
</feature>
<protein>
    <submittedName>
        <fullName evidence="3">Titin-like</fullName>
    </submittedName>
</protein>
<feature type="compositionally biased region" description="Basic and acidic residues" evidence="1">
    <location>
        <begin position="4056"/>
        <end position="4076"/>
    </location>
</feature>
<feature type="compositionally biased region" description="Polar residues" evidence="1">
    <location>
        <begin position="1304"/>
        <end position="1318"/>
    </location>
</feature>
<feature type="region of interest" description="Disordered" evidence="1">
    <location>
        <begin position="3265"/>
        <end position="3340"/>
    </location>
</feature>
<feature type="compositionally biased region" description="Basic residues" evidence="1">
    <location>
        <begin position="571"/>
        <end position="582"/>
    </location>
</feature>
<evidence type="ECO:0000313" key="3">
    <source>
        <dbReference type="RefSeq" id="XP_018494132.1"/>
    </source>
</evidence>
<organism evidence="2 3">
    <name type="scientific">Galendromus occidentalis</name>
    <name type="common">western predatory mite</name>
    <dbReference type="NCBI Taxonomy" id="34638"/>
    <lineage>
        <taxon>Eukaryota</taxon>
        <taxon>Metazoa</taxon>
        <taxon>Ecdysozoa</taxon>
        <taxon>Arthropoda</taxon>
        <taxon>Chelicerata</taxon>
        <taxon>Arachnida</taxon>
        <taxon>Acari</taxon>
        <taxon>Parasitiformes</taxon>
        <taxon>Mesostigmata</taxon>
        <taxon>Gamasina</taxon>
        <taxon>Phytoseioidea</taxon>
        <taxon>Phytoseiidae</taxon>
        <taxon>Typhlodrominae</taxon>
        <taxon>Galendromus</taxon>
    </lineage>
</organism>
<dbReference type="RefSeq" id="XP_018494132.1">
    <property type="nucleotide sequence ID" value="XM_018638616.1"/>
</dbReference>
<feature type="compositionally biased region" description="Polar residues" evidence="1">
    <location>
        <begin position="3324"/>
        <end position="3339"/>
    </location>
</feature>
<sequence length="4154" mass="468859">MIVKKEIEEALPGEGEPSPTEPIISLEETQAEEMVPGIPEFMTKRLKPRRKPSRVYDDRAPDDQFVVLSETDIELGVAEVKERKLLRKKPSKIANQAEELSLIEIMTLRKHEDHQDISLESIGYPELDVLQTIPIDVDSLGRPSEEITEQRVISQIDAEGRKRRKTVRKSKKPDGTVCKTEETTLFTPDEWEVLPHTFDLQPAEETEEIEFDSGKITKRRKTKKVLKPDNVHSTEITEIWEFKPEPKFFAVVSPADVGHPEMAVTETMPVSKDLYGRPIRDIVEEHTTTEIEPLRKTTTVEKKKKRKDGVYERTLDVLTEETDQPQPLEFDRMVEDNIVLDVGRIEKKKVKKKKPRDDEALEGGEVVIESLRFVPKKSTHDINFTSIGYPDLEVLKPMLVEATSSKKDVVEESTVIFIDNDRRPKKRTIKTTTTKSGVLLQDIETCEVSPEAFDLSLIRPGEVIDETKLAKVGKTKKMKKRTSEVKPSGESVERTVTTTTVIPREFALTDIVEDVVEEMVEEIVLPDRRLSTITTTTTKRPDGTVETEIEEVVPSGPEPLEAIEQDETKMRPKKTRKPKKDKPRAEKGPVDGVTTSDEGPRSQFTTEDTIELDTGKITKKTTTETVPDERGGERPVTVEITVYKPKPEHRFVDVTSIGLPELEVRSRTPVEVVDREITEQVVEVKHSTKDGKPVKRKTTTKKTKKPDGTIEMIVKKEIEETLPGEQEPSPSEPVISHEGAQPEEIVPGIPEFMTKKLKPRRKPTQVYEDRAPGDQFVVLSESEITLDVADVKEQKLLRNKPSKSPLRGEELSLIEIVTLRKHEDHQDISLESIGYPELDVLQTILINVDSLGRPSEEITEQRVISQIDAEGRKRRKTVRKSKKPDGTVCKTEETTLFTPDEWETLPHTFDLQPVEQSEDIEFDSGKITKRRKSKKVLKPDNVHSTEITEIWEFKPEPKFFAVVSPADVGHPEMAVTETMPVSKDLYGRPIRDIVEEHTTTEIEPLRKTTTVETKKKRKDGVYERTLDVLTEQNDQPQPLEFDQMVEDNIVLDVGRIEKKKVKKKKPRDDEALEEVEVVIESLKFVPKKSTHDINFTSIGYPDLEVLKPMLVEATSSKKDVVEESTVIFIDNDRRPKKRTIKTTATRSGVLLQDIETCEVSPETFDLSLIRPGEVIDETKLAKVGKTKKTKKRTSEVKPSGESVERTVTTTTVTPREFALTEIVEDVVEEMVEEIVLPDGRLSTITTTTTKRPDGTEETEIEEVVPSGPKSLEAIEQDEIKTRPKKTRKPKKVKPRAERGPVDGVTTSDEGPRSQFTTEDTIELETGKITKKTVMETIDSVDGLSSPVTVEITVYEPKPEHRHVNVSSIGYPELELRSSASVEILDRELTEEIVEVKQTTKDGKPVREKTTTNRSKKPDGTVEMIVTKEIKESTPEHPEPSILKTTLDEMRSGDYVPEAPGSAIERPKISGELPQLSQDETPDEQLVLVAETRMKFEDVDVTEQKIIRKKPSDGSRRPTELSLVEIVTLRKREEGQKISLESMGYPELEVLHTLPMSVESIARAAEEIREERFVSQIDAEGKPRTKTIKKSRKPDGTVSKIEETTLYSADEWELLPRTFSLRPIEQTEEIVFDAGKVKKQKKTKRVPRPEGVECFETSEIWKFKPDLNFFSVVTPETAGLPEMTVLGAAPVATDQYGQPSSFEFKVEENIELDAGRVEKVKKRLPRKDALTDKDVEVIVETLKFIPKEDALAIDLSSIGYPELEVLKPCLIEAKSTEKDVVRESTAIFVDIDAKLKRKTVKSTATKSGVLLQESEISEDVPETYDLTTVNVGDVIEEVTVDEKSTTKRKRKTFTETAPTGEGIERSHTVVTVTPHEYVLSDAPRRTEETTLQKRVLPDRRLSTITTRTVDRGDGVEESIVEETVTALPREDIFDEPFTVSTSEKTVVLESGELKRSASVMEIPRDDGSTENVVIDITKYEPKPEYRDVTLSSIGYPELEPLLRTPIELFLEEVTEQMVETKRSVDRGKPIVQKVFKKKTKRPDGRVEIIEETRTIEQPQPEVGTLPGDSDSPGGILDDQVGRYSEYLPGSGDVGSGDQFMPISKREITLPGAEIEKCKIVRKKKPKTPREKEELSVIEVSILRRQAQPHGVEIESFGYPDFDVLQTIPVEVDSSGRPIEERTETRSIIRVDAKGRPQRKTIKKIRKTDGTVSRVEEKIVSDLDDIKSESPIPDSVEPLEETEEIRFDSGKITKRRTSKRVVKPDDSSVVETTEVVEFKPEAKFFSVVSPESVGLPELAVAESPLVPRDHFGRPVRDSVEEYSTVETEPGRKVIRVIKKKKRKDGVYERTLNVSTEEKPGDSFPDRTVEESVTLDVGKIERTKTKKKVPRDETPLELADITVESLKFVPKKSIETFNFDSMGYPELEVLKPMQIEATSRRKDVAEEICTIFVDSVDRKPKKKVTKTRATKEGVIYQEIETSELIPETFDLRDSKPGDVIDETIVAEKQTSRRSKKKTTEISPSGVVIERTLTMSTVTPHEFNLTGPELATVDETVEETILPDNRVLTTRTTVTKRADGVVETRKEEILPARPDSSEPDPSTRGGETPEKKRGEIREGSPRRETPLPGTRSQLVPEDCPPSTTTEEQIELKTGKITKKLITPSESEEDGVHRPVTVEVTIYEPKPEHRYVDVSSIGFPDLELRSKVPVEVLQQEVEEREVQLKHLTVDGKALKQKTTTAKKKKPDGTIEVIVSKEIIEGVPEETEPTSVGSADANRGARVVETVPDTPEFLTKKLKPCRKPSRVSEDRAPDDQFVELSESDIELGVAEVKEQKLLRKKPSKSPLRAEELSLIEIVTLRKHDDHQDISLESIGYPELDVLQTIPINVDSLGRPSEEITERRVISQIDADGRKRQKTVRKSKKPDGTVCKTEETSLFTPDEWEVLPHTFDLQPVEQSEDIEFDSGKITKRRKTKKVLKPDNVHSTEITEIWEFKPEPKFFAVVSPADVGHPEMAVTETMPVSKDLYDRPIRDIVEEHTTTEIEPLRKTTTVETKKKRKDGVYERTLNVLTEQNDQPQPLEFDQMVEDNIVLDVDDEALEEVEVVIESLKFVPKKSTHDINFTSIGYPDLEVLKPMLVEATSSKKDVVEESTVIFIDNDRRPKKRTIKTTATKSGVLVRDIETCEVSPETFDLSLIRPGEVIDETTLAKVGKTKKMKKRTSEVKPSGESVERTVTTTTVTPREFAVTDIVEDVVEEMVEEIVLPDGRLSTITTTTTKRPDGTVETEIEEVVPSGPEPLEAIEQDEIKTRSKKTRKPKKDKPRAEEGSVDGVTTSDEGPKSQFTTEDTIELETGKITRKTTTETVPDERGGESPVTVEITVYKPKPEHRFVDVSSIGLPELEVRSRTPFEVVDREITEQVVEVKHSTKDGKPVKRKTTTKKTKKPDGTIEMIVTKEIEETLPGEQEPSPTEPVISHGGAQVEEMVPGIPEFMTKRLKPRGKPSRIYDDRAPDDQFVVLSETDIELGVAEVKKRKLLRKKPSNIANRGEELSLIEITTLRKHDDHQDISLESIGYPELDVLQTIPINVDSLGRPSEEITEQRVISQIDAECRKRRKTVRKSKKPYGTVCKTEETTLFTPDEWETLPHTFDLQPVEQSEDVEFDSGKITQRRKTKKVLKPDHVHSTEITEKWEFKPEPKFFAVVSPADVGHPEMAVTETMPVSKDLYGRPIRDIVEEHTTTEIEPLRKTTTVETKKKRKDGVYERTLDVLTEETDQPQPLEFDQIVEDNIVLDVGRIEKKKVKKKKPRDDEALEEVEVVIESLKFVPKKSTHDINFTSIGYPDLEVLKPMLVEATSSKKDVVEESTVIFIDNDRRPKKRTVKTTATKSGVLLQDIETCDVSPESFDLSLIRPGEVIDETKLAKAGKTKKTKKRTSEVKPSGESVERTVTTTTVTPREFAVTEIVEDVVEEIVEEIVLPDGRLSTITTTTTKRPDGTVETEIEEVVPSGPEPLEAIEQDEIKTRPKKTRKPKKDKPRAEKGPVDGVTPSDEGSKSQFTAEDTIELETGKITKETTTETVPDERGGERPVTVEMTVYKPKPEHRFVDVSSIGYPELEVRSRTPFEVVDREITEQVVEVKHSTKDGKPVKRKTTTKKTKNLMAPSK</sequence>
<feature type="compositionally biased region" description="Basic residues" evidence="1">
    <location>
        <begin position="694"/>
        <end position="704"/>
    </location>
</feature>
<feature type="compositionally biased region" description="Basic and acidic residues" evidence="1">
    <location>
        <begin position="2603"/>
        <end position="2621"/>
    </location>
</feature>
<feature type="region of interest" description="Disordered" evidence="1">
    <location>
        <begin position="2574"/>
        <end position="2646"/>
    </location>
</feature>
<feature type="region of interest" description="Disordered" evidence="1">
    <location>
        <begin position="1"/>
        <end position="22"/>
    </location>
</feature>
<accession>A0AAJ7P948</accession>
<feature type="region of interest" description="Disordered" evidence="1">
    <location>
        <begin position="535"/>
        <end position="603"/>
    </location>
</feature>